<dbReference type="RefSeq" id="WP_344261025.1">
    <property type="nucleotide sequence ID" value="NZ_BAAAMR010000003.1"/>
</dbReference>
<evidence type="ECO:0000259" key="2">
    <source>
        <dbReference type="PROSITE" id="PS50937"/>
    </source>
</evidence>
<name>A0ABN2Y5R3_9ACTN</name>
<sequence length="124" mass="13602">MRIGELARRTGVSVRLLRYYEQQGLLSAERTGGGHREYPADAPAAVARIRALLAARLPTRTIRDLMPCFVGDGTELQSCVFDHLKTRMAELDDRIAELSGSRTALGELFDASVLRSADDPVLTS</sequence>
<accession>A0ABN2Y5R3</accession>
<evidence type="ECO:0000313" key="4">
    <source>
        <dbReference type="Proteomes" id="UP001501020"/>
    </source>
</evidence>
<dbReference type="EMBL" id="BAAAMR010000003">
    <property type="protein sequence ID" value="GAA2120708.1"/>
    <property type="molecule type" value="Genomic_DNA"/>
</dbReference>
<dbReference type="InterPro" id="IPR009061">
    <property type="entry name" value="DNA-bd_dom_put_sf"/>
</dbReference>
<dbReference type="PROSITE" id="PS50937">
    <property type="entry name" value="HTH_MERR_2"/>
    <property type="match status" value="1"/>
</dbReference>
<reference evidence="3 4" key="1">
    <citation type="journal article" date="2019" name="Int. J. Syst. Evol. Microbiol.">
        <title>The Global Catalogue of Microorganisms (GCM) 10K type strain sequencing project: providing services to taxonomists for standard genome sequencing and annotation.</title>
        <authorList>
            <consortium name="The Broad Institute Genomics Platform"/>
            <consortium name="The Broad Institute Genome Sequencing Center for Infectious Disease"/>
            <person name="Wu L."/>
            <person name="Ma J."/>
        </authorList>
    </citation>
    <scope>NUCLEOTIDE SEQUENCE [LARGE SCALE GENOMIC DNA]</scope>
    <source>
        <strain evidence="3 4">JCM 13850</strain>
    </source>
</reference>
<keyword evidence="4" id="KW-1185">Reference proteome</keyword>
<dbReference type="CDD" id="cd01282">
    <property type="entry name" value="HTH_MerR-like_sg3"/>
    <property type="match status" value="1"/>
</dbReference>
<dbReference type="InterPro" id="IPR047057">
    <property type="entry name" value="MerR_fam"/>
</dbReference>
<comment type="caution">
    <text evidence="3">The sequence shown here is derived from an EMBL/GenBank/DDBJ whole genome shotgun (WGS) entry which is preliminary data.</text>
</comment>
<protein>
    <submittedName>
        <fullName evidence="3">MerR family transcriptional regulator</fullName>
    </submittedName>
</protein>
<dbReference type="SMART" id="SM00422">
    <property type="entry name" value="HTH_MERR"/>
    <property type="match status" value="1"/>
</dbReference>
<dbReference type="PANTHER" id="PTHR30204:SF93">
    <property type="entry name" value="HTH MERR-TYPE DOMAIN-CONTAINING PROTEIN"/>
    <property type="match status" value="1"/>
</dbReference>
<dbReference type="Pfam" id="PF13411">
    <property type="entry name" value="MerR_1"/>
    <property type="match status" value="1"/>
</dbReference>
<gene>
    <name evidence="3" type="ORF">GCM10009727_05620</name>
</gene>
<feature type="domain" description="HTH merR-type" evidence="2">
    <location>
        <begin position="1"/>
        <end position="68"/>
    </location>
</feature>
<organism evidence="3 4">
    <name type="scientific">Actinomadura napierensis</name>
    <dbReference type="NCBI Taxonomy" id="267854"/>
    <lineage>
        <taxon>Bacteria</taxon>
        <taxon>Bacillati</taxon>
        <taxon>Actinomycetota</taxon>
        <taxon>Actinomycetes</taxon>
        <taxon>Streptosporangiales</taxon>
        <taxon>Thermomonosporaceae</taxon>
        <taxon>Actinomadura</taxon>
    </lineage>
</organism>
<dbReference type="Proteomes" id="UP001501020">
    <property type="component" value="Unassembled WGS sequence"/>
</dbReference>
<dbReference type="InterPro" id="IPR000551">
    <property type="entry name" value="MerR-type_HTH_dom"/>
</dbReference>
<dbReference type="PANTHER" id="PTHR30204">
    <property type="entry name" value="REDOX-CYCLING DRUG-SENSING TRANSCRIPTIONAL ACTIVATOR SOXR"/>
    <property type="match status" value="1"/>
</dbReference>
<dbReference type="SUPFAM" id="SSF46955">
    <property type="entry name" value="Putative DNA-binding domain"/>
    <property type="match status" value="1"/>
</dbReference>
<evidence type="ECO:0000313" key="3">
    <source>
        <dbReference type="EMBL" id="GAA2120708.1"/>
    </source>
</evidence>
<evidence type="ECO:0000256" key="1">
    <source>
        <dbReference type="ARBA" id="ARBA00023125"/>
    </source>
</evidence>
<dbReference type="PRINTS" id="PR00040">
    <property type="entry name" value="HTHMERR"/>
</dbReference>
<dbReference type="PROSITE" id="PS00552">
    <property type="entry name" value="HTH_MERR_1"/>
    <property type="match status" value="1"/>
</dbReference>
<dbReference type="Gene3D" id="1.10.1660.10">
    <property type="match status" value="1"/>
</dbReference>
<keyword evidence="1" id="KW-0238">DNA-binding</keyword>
<proteinExistence type="predicted"/>